<name>A0AA41QVF9_9MICO</name>
<evidence type="ECO:0000256" key="1">
    <source>
        <dbReference type="SAM" id="Phobius"/>
    </source>
</evidence>
<feature type="transmembrane region" description="Helical" evidence="1">
    <location>
        <begin position="211"/>
        <end position="235"/>
    </location>
</feature>
<feature type="chain" id="PRO_5041236906" evidence="2">
    <location>
        <begin position="31"/>
        <end position="392"/>
    </location>
</feature>
<dbReference type="EMBL" id="JALGAR010000001">
    <property type="protein sequence ID" value="MCI4657822.1"/>
    <property type="molecule type" value="Genomic_DNA"/>
</dbReference>
<comment type="caution">
    <text evidence="3">The sequence shown here is derived from an EMBL/GenBank/DDBJ whole genome shotgun (WGS) entry which is preliminary data.</text>
</comment>
<feature type="transmembrane region" description="Helical" evidence="1">
    <location>
        <begin position="283"/>
        <end position="304"/>
    </location>
</feature>
<dbReference type="AlphaFoldDB" id="A0AA41QVF9"/>
<feature type="transmembrane region" description="Helical" evidence="1">
    <location>
        <begin position="316"/>
        <end position="332"/>
    </location>
</feature>
<reference evidence="3" key="1">
    <citation type="submission" date="2022-03" db="EMBL/GenBank/DDBJ databases">
        <title>Cryobacterium sp. nov. strain ZS14-85, isolated from Antarctic soil.</title>
        <authorList>
            <person name="Li J."/>
            <person name="Niu G."/>
        </authorList>
    </citation>
    <scope>NUCLEOTIDE SEQUENCE</scope>
    <source>
        <strain evidence="3">ZS14-85</strain>
    </source>
</reference>
<feature type="transmembrane region" description="Helical" evidence="1">
    <location>
        <begin position="255"/>
        <end position="277"/>
    </location>
</feature>
<evidence type="ECO:0000313" key="3">
    <source>
        <dbReference type="EMBL" id="MCI4657822.1"/>
    </source>
</evidence>
<keyword evidence="1" id="KW-1133">Transmembrane helix</keyword>
<dbReference type="Proteomes" id="UP001165341">
    <property type="component" value="Unassembled WGS sequence"/>
</dbReference>
<keyword evidence="1" id="KW-0472">Membrane</keyword>
<keyword evidence="4" id="KW-1185">Reference proteome</keyword>
<proteinExistence type="predicted"/>
<keyword evidence="2" id="KW-0732">Signal</keyword>
<keyword evidence="1" id="KW-0812">Transmembrane</keyword>
<sequence length="392" mass="39877">MRVLAHTWRFAAAVIAAGLLILPAGTAAVAASSNVPAASTPAPAAQDTRGPQFYSGLAIDVSGQVDGDVYAAGQSVTISGTVTGDVIAAAQTVTITGKVDGNVRLVGGTIIISGDVLRSGTVFAGTVNVTDTGSIGKDLVSAGGDVAIVGDVGRDLLLSTGQLSIDGTVGGDVTYESDKAARIAPGAVSGTVEHVQRQQTPEVKPSPGAVFIGWLLGLLYALVALSLITIAAALLVPRVLHRVTDYLVPSPWKALLVGFVASIAAPGAIVALLVSVIGAPLALAVLLVWIVLTLATFVYGAYYIGRLLFRGNQHPVVTALVGGLILIVALNIPWLNIVVWVAMVLFGLGAQLLAIYGQRPWRTRAVTVAMPPAAPSPAAPSPTVGDFPQTLA</sequence>
<evidence type="ECO:0000256" key="2">
    <source>
        <dbReference type="SAM" id="SignalP"/>
    </source>
</evidence>
<dbReference type="RefSeq" id="WP_243011597.1">
    <property type="nucleotide sequence ID" value="NZ_JALGAR010000001.1"/>
</dbReference>
<gene>
    <name evidence="3" type="ORF">MQH31_08380</name>
</gene>
<feature type="transmembrane region" description="Helical" evidence="1">
    <location>
        <begin position="338"/>
        <end position="356"/>
    </location>
</feature>
<evidence type="ECO:0000313" key="4">
    <source>
        <dbReference type="Proteomes" id="UP001165341"/>
    </source>
</evidence>
<protein>
    <submittedName>
        <fullName evidence="3">Polymer-forming cytoskeletal protein</fullName>
    </submittedName>
</protein>
<accession>A0AA41QVF9</accession>
<organism evidence="3 4">
    <name type="scientific">Cryobacterium zhongshanensis</name>
    <dbReference type="NCBI Taxonomy" id="2928153"/>
    <lineage>
        <taxon>Bacteria</taxon>
        <taxon>Bacillati</taxon>
        <taxon>Actinomycetota</taxon>
        <taxon>Actinomycetes</taxon>
        <taxon>Micrococcales</taxon>
        <taxon>Microbacteriaceae</taxon>
        <taxon>Cryobacterium</taxon>
    </lineage>
</organism>
<feature type="signal peptide" evidence="2">
    <location>
        <begin position="1"/>
        <end position="30"/>
    </location>
</feature>